<accession>A0A447CWE6</accession>
<keyword evidence="2" id="KW-1185">Reference proteome</keyword>
<proteinExistence type="predicted"/>
<dbReference type="AlphaFoldDB" id="A0A447CWE6"/>
<dbReference type="RefSeq" id="WP_165363954.1">
    <property type="nucleotide sequence ID" value="NZ_UWOC01000151.1"/>
</dbReference>
<reference evidence="2" key="1">
    <citation type="submission" date="2018-10" db="EMBL/GenBank/DDBJ databases">
        <authorList>
            <person name="Peiro R."/>
            <person name="Begona"/>
            <person name="Cbmso G."/>
            <person name="Lopez M."/>
            <person name="Gonzalez S."/>
            <person name="Sacristan E."/>
            <person name="Castillo E."/>
        </authorList>
    </citation>
    <scope>NUCLEOTIDE SEQUENCE [LARGE SCALE GENOMIC DNA]</scope>
</reference>
<organism evidence="1 2">
    <name type="scientific">Rhodoplanes serenus</name>
    <dbReference type="NCBI Taxonomy" id="200615"/>
    <lineage>
        <taxon>Bacteria</taxon>
        <taxon>Pseudomonadati</taxon>
        <taxon>Pseudomonadota</taxon>
        <taxon>Alphaproteobacteria</taxon>
        <taxon>Hyphomicrobiales</taxon>
        <taxon>Nitrobacteraceae</taxon>
        <taxon>Rhodoplanes</taxon>
    </lineage>
</organism>
<sequence>MTLIELAWCLSGYNAAHGGEATPPPPTADEFDEMASEHLALVSQLSPSCDG</sequence>
<dbReference type="EMBL" id="UWOC01000151">
    <property type="protein sequence ID" value="VCU09664.1"/>
    <property type="molecule type" value="Genomic_DNA"/>
</dbReference>
<gene>
    <name evidence="1" type="ORF">RHODGE_RHODGE_02833</name>
</gene>
<evidence type="ECO:0000313" key="2">
    <source>
        <dbReference type="Proteomes" id="UP000289200"/>
    </source>
</evidence>
<protein>
    <submittedName>
        <fullName evidence="1">Uncharacterized protein</fullName>
    </submittedName>
</protein>
<dbReference type="Proteomes" id="UP000289200">
    <property type="component" value="Unassembled WGS sequence"/>
</dbReference>
<evidence type="ECO:0000313" key="1">
    <source>
        <dbReference type="EMBL" id="VCU09664.1"/>
    </source>
</evidence>
<comment type="caution">
    <text evidence="1">The sequence shown here is derived from an EMBL/GenBank/DDBJ whole genome shotgun (WGS) entry which is preliminary data.</text>
</comment>
<name>A0A447CWE6_9BRAD</name>